<keyword evidence="3" id="KW-0804">Transcription</keyword>
<evidence type="ECO:0000313" key="6">
    <source>
        <dbReference type="Proteomes" id="UP000282311"/>
    </source>
</evidence>
<protein>
    <submittedName>
        <fullName evidence="5">AraC family transcriptional regulator</fullName>
    </submittedName>
</protein>
<keyword evidence="2" id="KW-0238">DNA-binding</keyword>
<keyword evidence="6" id="KW-1185">Reference proteome</keyword>
<evidence type="ECO:0000313" key="5">
    <source>
        <dbReference type="EMBL" id="RKN62792.1"/>
    </source>
</evidence>
<keyword evidence="1" id="KW-0805">Transcription regulation</keyword>
<reference evidence="5 6" key="1">
    <citation type="journal article" date="2007" name="Int. J. Syst. Evol. Microbiol.">
        <title>Paenibacillus ginsengarvi sp. nov., isolated from soil from ginseng cultivation.</title>
        <authorList>
            <person name="Yoon M.H."/>
            <person name="Ten L.N."/>
            <person name="Im W.T."/>
        </authorList>
    </citation>
    <scope>NUCLEOTIDE SEQUENCE [LARGE SCALE GENOMIC DNA]</scope>
    <source>
        <strain evidence="5 6">KCTC 13059</strain>
    </source>
</reference>
<proteinExistence type="predicted"/>
<accession>A0A3B0AQ67</accession>
<evidence type="ECO:0000256" key="1">
    <source>
        <dbReference type="ARBA" id="ARBA00023015"/>
    </source>
</evidence>
<dbReference type="RefSeq" id="WP_120751886.1">
    <property type="nucleotide sequence ID" value="NZ_RBAH01000048.1"/>
</dbReference>
<comment type="caution">
    <text evidence="5">The sequence shown here is derived from an EMBL/GenBank/DDBJ whole genome shotgun (WGS) entry which is preliminary data.</text>
</comment>
<evidence type="ECO:0000256" key="3">
    <source>
        <dbReference type="ARBA" id="ARBA00023163"/>
    </source>
</evidence>
<sequence length="260" mass="29814">MWEKVKPHNVVHYYFGASMNKFMLESDSYAHWVMLAPEEGAFRYSILEKEEEAVFGQVVLCPPGATLWREVSTPALSFHFVEFQWPELESLQPDKMGNVPYGAVSIADKMRLLSTYDYLKRSSSDKDLSSHYVFDLLLLCLDSMRAEEKALQPIDGLISKIAAHIEEHAATAIKLEDIAAEFGLTPSQLTRRFQAAYRKGPAQYLTSVRIHNIKELLMHTDHTIDTIAQLTGFQNGFYMSRVFTQQTKMNPSEFRKTHRI</sequence>
<dbReference type="Proteomes" id="UP000282311">
    <property type="component" value="Unassembled WGS sequence"/>
</dbReference>
<feature type="domain" description="HTH araC/xylS-type" evidence="4">
    <location>
        <begin position="159"/>
        <end position="257"/>
    </location>
</feature>
<name>A0A3B0AQ67_9BACL</name>
<dbReference type="GO" id="GO:0043565">
    <property type="term" value="F:sequence-specific DNA binding"/>
    <property type="evidence" value="ECO:0007669"/>
    <property type="project" value="InterPro"/>
</dbReference>
<dbReference type="PANTHER" id="PTHR43280">
    <property type="entry name" value="ARAC-FAMILY TRANSCRIPTIONAL REGULATOR"/>
    <property type="match status" value="1"/>
</dbReference>
<organism evidence="5 6">
    <name type="scientific">Paenibacillus ginsengarvi</name>
    <dbReference type="NCBI Taxonomy" id="400777"/>
    <lineage>
        <taxon>Bacteria</taxon>
        <taxon>Bacillati</taxon>
        <taxon>Bacillota</taxon>
        <taxon>Bacilli</taxon>
        <taxon>Bacillales</taxon>
        <taxon>Paenibacillaceae</taxon>
        <taxon>Paenibacillus</taxon>
    </lineage>
</organism>
<dbReference type="SUPFAM" id="SSF46689">
    <property type="entry name" value="Homeodomain-like"/>
    <property type="match status" value="2"/>
</dbReference>
<dbReference type="AlphaFoldDB" id="A0A3B0AQ67"/>
<dbReference type="InterPro" id="IPR018060">
    <property type="entry name" value="HTH_AraC"/>
</dbReference>
<dbReference type="EMBL" id="RBAH01000048">
    <property type="protein sequence ID" value="RKN62792.1"/>
    <property type="molecule type" value="Genomic_DNA"/>
</dbReference>
<dbReference type="PROSITE" id="PS01124">
    <property type="entry name" value="HTH_ARAC_FAMILY_2"/>
    <property type="match status" value="1"/>
</dbReference>
<dbReference type="GO" id="GO:0003700">
    <property type="term" value="F:DNA-binding transcription factor activity"/>
    <property type="evidence" value="ECO:0007669"/>
    <property type="project" value="InterPro"/>
</dbReference>
<dbReference type="Gene3D" id="1.10.10.60">
    <property type="entry name" value="Homeodomain-like"/>
    <property type="match status" value="2"/>
</dbReference>
<evidence type="ECO:0000259" key="4">
    <source>
        <dbReference type="PROSITE" id="PS01124"/>
    </source>
</evidence>
<dbReference type="OrthoDB" id="183331at2"/>
<dbReference type="PANTHER" id="PTHR43280:SF2">
    <property type="entry name" value="HTH-TYPE TRANSCRIPTIONAL REGULATOR EXSA"/>
    <property type="match status" value="1"/>
</dbReference>
<gene>
    <name evidence="5" type="ORF">D7M11_34875</name>
</gene>
<dbReference type="SMART" id="SM00342">
    <property type="entry name" value="HTH_ARAC"/>
    <property type="match status" value="1"/>
</dbReference>
<dbReference type="Pfam" id="PF12833">
    <property type="entry name" value="HTH_18"/>
    <property type="match status" value="1"/>
</dbReference>
<dbReference type="InterPro" id="IPR009057">
    <property type="entry name" value="Homeodomain-like_sf"/>
</dbReference>
<evidence type="ECO:0000256" key="2">
    <source>
        <dbReference type="ARBA" id="ARBA00023125"/>
    </source>
</evidence>